<evidence type="ECO:0000256" key="5">
    <source>
        <dbReference type="ARBA" id="ARBA00037941"/>
    </source>
</evidence>
<keyword evidence="8" id="KW-1185">Reference proteome</keyword>
<name>A0A432VBM8_9HYPH</name>
<dbReference type="InterPro" id="IPR036188">
    <property type="entry name" value="FAD/NAD-bd_sf"/>
</dbReference>
<dbReference type="Gene3D" id="3.30.9.10">
    <property type="entry name" value="D-Amino Acid Oxidase, subunit A, domain 2"/>
    <property type="match status" value="1"/>
</dbReference>
<sequence length="366" mass="38843">MFIAGAGVVGLAVARSLALAGHEPLVLDAAYHIGTGTSSRNSEVIHAGIYYPPGSLKAKLCLEGRQLLYDFLAERKIAHSRCGKLIVATSENQIPALDGILQRANACGVDDLSLISVSQAKQMEPELNCSAALYSPSTGIVDSHQLMLALQAEAEANGAQLAFGTKVLGGKPDANGIVLTTEDVETGKQFELSTRHFINAAGLHAHDIANAIATWPADSIPQRRMAKGSYFSLVGRSPFSRLIYPLPSEAGLGVHLTIDLAGQARFGPDVEWVDEIDYTVDPAKADQFQCEIRNYWPGLTDGALLPAYSGIRPKLSGPGEIAADFTIQGPEAHGIDGLINLFGIESPGLTACLAIATHIRKQFFSS</sequence>
<evidence type="ECO:0000256" key="3">
    <source>
        <dbReference type="ARBA" id="ARBA00022827"/>
    </source>
</evidence>
<dbReference type="PANTHER" id="PTHR43104">
    <property type="entry name" value="L-2-HYDROXYGLUTARATE DEHYDROGENASE, MITOCHONDRIAL"/>
    <property type="match status" value="1"/>
</dbReference>
<comment type="cofactor">
    <cofactor evidence="1">
        <name>FAD</name>
        <dbReference type="ChEBI" id="CHEBI:57692"/>
    </cofactor>
</comment>
<dbReference type="Proteomes" id="UP000281647">
    <property type="component" value="Unassembled WGS sequence"/>
</dbReference>
<dbReference type="Pfam" id="PF01266">
    <property type="entry name" value="DAO"/>
    <property type="match status" value="1"/>
</dbReference>
<dbReference type="OrthoDB" id="9801699at2"/>
<evidence type="ECO:0000256" key="2">
    <source>
        <dbReference type="ARBA" id="ARBA00022630"/>
    </source>
</evidence>
<evidence type="ECO:0000256" key="1">
    <source>
        <dbReference type="ARBA" id="ARBA00001974"/>
    </source>
</evidence>
<protein>
    <submittedName>
        <fullName evidence="7">NAD(P)/FAD-dependent oxidoreductase</fullName>
    </submittedName>
</protein>
<keyword evidence="2" id="KW-0285">Flavoprotein</keyword>
<organism evidence="7 8">
    <name type="scientific">Borborobacter arsenicus</name>
    <dbReference type="NCBI Taxonomy" id="1851146"/>
    <lineage>
        <taxon>Bacteria</taxon>
        <taxon>Pseudomonadati</taxon>
        <taxon>Pseudomonadota</taxon>
        <taxon>Alphaproteobacteria</taxon>
        <taxon>Hyphomicrobiales</taxon>
        <taxon>Phyllobacteriaceae</taxon>
        <taxon>Borborobacter</taxon>
    </lineage>
</organism>
<gene>
    <name evidence="7" type="ORF">EET67_01175</name>
</gene>
<keyword evidence="3" id="KW-0274">FAD</keyword>
<dbReference type="EMBL" id="RKST01000001">
    <property type="protein sequence ID" value="RUM99544.1"/>
    <property type="molecule type" value="Genomic_DNA"/>
</dbReference>
<comment type="caution">
    <text evidence="7">The sequence shown here is derived from an EMBL/GenBank/DDBJ whole genome shotgun (WGS) entry which is preliminary data.</text>
</comment>
<dbReference type="PANTHER" id="PTHR43104:SF4">
    <property type="entry name" value="L-2-HYDROXYGLUTARATE DEHYDROGENASE, MITOCHONDRIAL"/>
    <property type="match status" value="1"/>
</dbReference>
<evidence type="ECO:0000313" key="7">
    <source>
        <dbReference type="EMBL" id="RUM99544.1"/>
    </source>
</evidence>
<dbReference type="Gene3D" id="3.50.50.60">
    <property type="entry name" value="FAD/NAD(P)-binding domain"/>
    <property type="match status" value="1"/>
</dbReference>
<dbReference type="GO" id="GO:0047545">
    <property type="term" value="F:(S)-2-hydroxyglutarate dehydrogenase activity"/>
    <property type="evidence" value="ECO:0007669"/>
    <property type="project" value="TreeGrafter"/>
</dbReference>
<dbReference type="SUPFAM" id="SSF51905">
    <property type="entry name" value="FAD/NAD(P)-binding domain"/>
    <property type="match status" value="1"/>
</dbReference>
<reference evidence="7 8" key="1">
    <citation type="submission" date="2018-11" db="EMBL/GenBank/DDBJ databases">
        <title>Pseudaminobacter arsenicus sp. nov., an arsenic-resistant bacterium isolated from arsenic-rich aquifers.</title>
        <authorList>
            <person name="Mu Y."/>
        </authorList>
    </citation>
    <scope>NUCLEOTIDE SEQUENCE [LARGE SCALE GENOMIC DNA]</scope>
    <source>
        <strain evidence="7 8">CB3</strain>
    </source>
</reference>
<dbReference type="RefSeq" id="WP_128625784.1">
    <property type="nucleotide sequence ID" value="NZ_RKST01000001.1"/>
</dbReference>
<proteinExistence type="inferred from homology"/>
<comment type="similarity">
    <text evidence="5">Belongs to the L2HGDH family.</text>
</comment>
<dbReference type="InterPro" id="IPR006076">
    <property type="entry name" value="FAD-dep_OxRdtase"/>
</dbReference>
<accession>A0A432VBM8</accession>
<evidence type="ECO:0000259" key="6">
    <source>
        <dbReference type="Pfam" id="PF01266"/>
    </source>
</evidence>
<dbReference type="AlphaFoldDB" id="A0A432VBM8"/>
<keyword evidence="4" id="KW-0560">Oxidoreductase</keyword>
<feature type="domain" description="FAD dependent oxidoreductase" evidence="6">
    <location>
        <begin position="3"/>
        <end position="359"/>
    </location>
</feature>
<evidence type="ECO:0000256" key="4">
    <source>
        <dbReference type="ARBA" id="ARBA00023002"/>
    </source>
</evidence>
<evidence type="ECO:0000313" key="8">
    <source>
        <dbReference type="Proteomes" id="UP000281647"/>
    </source>
</evidence>